<evidence type="ECO:0000313" key="3">
    <source>
        <dbReference type="Proteomes" id="UP000257045"/>
    </source>
</evidence>
<reference evidence="2 3" key="1">
    <citation type="submission" date="2018-04" db="EMBL/GenBank/DDBJ databases">
        <title>Novel Campyloabacter and Helicobacter Species and Strains.</title>
        <authorList>
            <person name="Mannion A.J."/>
            <person name="Shen Z."/>
            <person name="Fox J.G."/>
        </authorList>
    </citation>
    <scope>NUCLEOTIDE SEQUENCE [LARGE SCALE GENOMIC DNA]</scope>
    <source>
        <strain evidence="2 3">MIT 04-9366</strain>
    </source>
</reference>
<sequence length="60" mass="6889">MDTFKFWVIPFITFGIFICFAIGILIYTYSDLQVSFSQEESTSSVTTMQNFQEAMGSQLK</sequence>
<keyword evidence="1" id="KW-1133">Transmembrane helix</keyword>
<feature type="transmembrane region" description="Helical" evidence="1">
    <location>
        <begin position="6"/>
        <end position="29"/>
    </location>
</feature>
<protein>
    <submittedName>
        <fullName evidence="2">Uncharacterized protein</fullName>
    </submittedName>
</protein>
<comment type="caution">
    <text evidence="2">The sequence shown here is derived from an EMBL/GenBank/DDBJ whole genome shotgun (WGS) entry which is preliminary data.</text>
</comment>
<gene>
    <name evidence="2" type="ORF">CQA58_05060</name>
</gene>
<dbReference type="OrthoDB" id="9953585at2"/>
<dbReference type="Proteomes" id="UP000257045">
    <property type="component" value="Unassembled WGS sequence"/>
</dbReference>
<dbReference type="RefSeq" id="WP_115569638.1">
    <property type="nucleotide sequence ID" value="NZ_NXLV01000008.1"/>
</dbReference>
<keyword evidence="3" id="KW-1185">Reference proteome</keyword>
<evidence type="ECO:0000256" key="1">
    <source>
        <dbReference type="SAM" id="Phobius"/>
    </source>
</evidence>
<proteinExistence type="predicted"/>
<keyword evidence="1" id="KW-0472">Membrane</keyword>
<keyword evidence="1" id="KW-0812">Transmembrane</keyword>
<dbReference type="AlphaFoldDB" id="A0A3D8IZN1"/>
<name>A0A3D8IZN1_9HELI</name>
<dbReference type="EMBL" id="NXLV01000008">
    <property type="protein sequence ID" value="RDU70543.1"/>
    <property type="molecule type" value="Genomic_DNA"/>
</dbReference>
<evidence type="ECO:0000313" key="2">
    <source>
        <dbReference type="EMBL" id="RDU70543.1"/>
    </source>
</evidence>
<organism evidence="2 3">
    <name type="scientific">Helicobacter brantae</name>
    <dbReference type="NCBI Taxonomy" id="375927"/>
    <lineage>
        <taxon>Bacteria</taxon>
        <taxon>Pseudomonadati</taxon>
        <taxon>Campylobacterota</taxon>
        <taxon>Epsilonproteobacteria</taxon>
        <taxon>Campylobacterales</taxon>
        <taxon>Helicobacteraceae</taxon>
        <taxon>Helicobacter</taxon>
    </lineage>
</organism>
<accession>A0A3D8IZN1</accession>